<dbReference type="EMBL" id="WTXG01000015">
    <property type="protein sequence ID" value="KAI0301200.1"/>
    <property type="molecule type" value="Genomic_DNA"/>
</dbReference>
<sequence>MILQGSCLARLGNKLRENTEPDSDPVIITAIFIDRDLLAHEYLMYKPPSEAKKVLYHKETFNLTKPMEAFEFVFRLYNLLSRVVEDNARLDSSSLALVSELAGHISYKDYPALTTDKGNGSKSRAGGSKGTKGDTKQPETIFEEKLMQQTLEHAGYQITQQEDERVVAQLTSRMRTASSSDGATVVLKLLDDDTDNNGLDELKILRYLSRFKVPSNHAIELHGVVDLTIGKAIALPWRTPLVDYLQSRHPLLSAESLQRQLLEGVAFLHEHKIAHLDLKPDNVVIDSERDRYCPRLSIIDFGLSVVVEDEETMIEGYCGTRRWTAPEVGTSDDSDTKYSPILADRWACGRMLGYLEAQVPNQNVLDGDDSWGILGRLWKQLLNSDPRSRPSLSVVLDEYQRYQRDRMVERGGGADDSDAVQKRIGLNWYVYVFLRRQWLV</sequence>
<organism evidence="3 4">
    <name type="scientific">Multifurca ochricompacta</name>
    <dbReference type="NCBI Taxonomy" id="376703"/>
    <lineage>
        <taxon>Eukaryota</taxon>
        <taxon>Fungi</taxon>
        <taxon>Dikarya</taxon>
        <taxon>Basidiomycota</taxon>
        <taxon>Agaricomycotina</taxon>
        <taxon>Agaricomycetes</taxon>
        <taxon>Russulales</taxon>
        <taxon>Russulaceae</taxon>
        <taxon>Multifurca</taxon>
    </lineage>
</organism>
<keyword evidence="3" id="KW-0808">Transferase</keyword>
<dbReference type="Proteomes" id="UP001203297">
    <property type="component" value="Unassembled WGS sequence"/>
</dbReference>
<feature type="region of interest" description="Disordered" evidence="1">
    <location>
        <begin position="116"/>
        <end position="139"/>
    </location>
</feature>
<dbReference type="Gene3D" id="1.10.510.10">
    <property type="entry name" value="Transferase(Phosphotransferase) domain 1"/>
    <property type="match status" value="1"/>
</dbReference>
<keyword evidence="4" id="KW-1185">Reference proteome</keyword>
<feature type="domain" description="Protein kinase" evidence="2">
    <location>
        <begin position="156"/>
        <end position="440"/>
    </location>
</feature>
<proteinExistence type="predicted"/>
<dbReference type="InterPro" id="IPR011009">
    <property type="entry name" value="Kinase-like_dom_sf"/>
</dbReference>
<dbReference type="AlphaFoldDB" id="A0AAD4M4X0"/>
<dbReference type="GO" id="GO:0005634">
    <property type="term" value="C:nucleus"/>
    <property type="evidence" value="ECO:0007669"/>
    <property type="project" value="TreeGrafter"/>
</dbReference>
<dbReference type="Pfam" id="PF00069">
    <property type="entry name" value="Pkinase"/>
    <property type="match status" value="1"/>
</dbReference>
<dbReference type="InterPro" id="IPR008271">
    <property type="entry name" value="Ser/Thr_kinase_AS"/>
</dbReference>
<dbReference type="PANTHER" id="PTHR44167">
    <property type="entry name" value="OVARIAN-SPECIFIC SERINE/THREONINE-PROTEIN KINASE LOK-RELATED"/>
    <property type="match status" value="1"/>
</dbReference>
<gene>
    <name evidence="3" type="ORF">B0F90DRAFT_1936539</name>
</gene>
<dbReference type="PANTHER" id="PTHR44167:SF24">
    <property type="entry name" value="SERINE_THREONINE-PROTEIN KINASE CHK2"/>
    <property type="match status" value="1"/>
</dbReference>
<name>A0AAD4M4X0_9AGAM</name>
<accession>A0AAD4M4X0</accession>
<dbReference type="CDD" id="cd00180">
    <property type="entry name" value="PKc"/>
    <property type="match status" value="1"/>
</dbReference>
<keyword evidence="3" id="KW-0418">Kinase</keyword>
<evidence type="ECO:0000259" key="2">
    <source>
        <dbReference type="PROSITE" id="PS50011"/>
    </source>
</evidence>
<dbReference type="InterPro" id="IPR000719">
    <property type="entry name" value="Prot_kinase_dom"/>
</dbReference>
<dbReference type="PROSITE" id="PS50011">
    <property type="entry name" value="PROTEIN_KINASE_DOM"/>
    <property type="match status" value="1"/>
</dbReference>
<dbReference type="GO" id="GO:0044773">
    <property type="term" value="P:mitotic DNA damage checkpoint signaling"/>
    <property type="evidence" value="ECO:0007669"/>
    <property type="project" value="TreeGrafter"/>
</dbReference>
<evidence type="ECO:0000313" key="4">
    <source>
        <dbReference type="Proteomes" id="UP001203297"/>
    </source>
</evidence>
<dbReference type="SMART" id="SM00220">
    <property type="entry name" value="S_TKc"/>
    <property type="match status" value="1"/>
</dbReference>
<comment type="caution">
    <text evidence="3">The sequence shown here is derived from an EMBL/GenBank/DDBJ whole genome shotgun (WGS) entry which is preliminary data.</text>
</comment>
<dbReference type="PROSITE" id="PS00108">
    <property type="entry name" value="PROTEIN_KINASE_ST"/>
    <property type="match status" value="1"/>
</dbReference>
<reference evidence="3" key="1">
    <citation type="journal article" date="2022" name="New Phytol.">
        <title>Evolutionary transition to the ectomycorrhizal habit in the genomes of a hyperdiverse lineage of mushroom-forming fungi.</title>
        <authorList>
            <person name="Looney B."/>
            <person name="Miyauchi S."/>
            <person name="Morin E."/>
            <person name="Drula E."/>
            <person name="Courty P.E."/>
            <person name="Kohler A."/>
            <person name="Kuo A."/>
            <person name="LaButti K."/>
            <person name="Pangilinan J."/>
            <person name="Lipzen A."/>
            <person name="Riley R."/>
            <person name="Andreopoulos W."/>
            <person name="He G."/>
            <person name="Johnson J."/>
            <person name="Nolan M."/>
            <person name="Tritt A."/>
            <person name="Barry K.W."/>
            <person name="Grigoriev I.V."/>
            <person name="Nagy L.G."/>
            <person name="Hibbett D."/>
            <person name="Henrissat B."/>
            <person name="Matheny P.B."/>
            <person name="Labbe J."/>
            <person name="Martin F.M."/>
        </authorList>
    </citation>
    <scope>NUCLEOTIDE SEQUENCE</scope>
    <source>
        <strain evidence="3">BPL690</strain>
    </source>
</reference>
<evidence type="ECO:0000256" key="1">
    <source>
        <dbReference type="SAM" id="MobiDB-lite"/>
    </source>
</evidence>
<dbReference type="GO" id="GO:0004674">
    <property type="term" value="F:protein serine/threonine kinase activity"/>
    <property type="evidence" value="ECO:0007669"/>
    <property type="project" value="TreeGrafter"/>
</dbReference>
<dbReference type="GO" id="GO:0005524">
    <property type="term" value="F:ATP binding"/>
    <property type="evidence" value="ECO:0007669"/>
    <property type="project" value="InterPro"/>
</dbReference>
<protein>
    <submittedName>
        <fullName evidence="3">Kinase-like domain-containing protein</fullName>
    </submittedName>
</protein>
<evidence type="ECO:0000313" key="3">
    <source>
        <dbReference type="EMBL" id="KAI0301200.1"/>
    </source>
</evidence>
<dbReference type="SUPFAM" id="SSF56112">
    <property type="entry name" value="Protein kinase-like (PK-like)"/>
    <property type="match status" value="1"/>
</dbReference>